<evidence type="ECO:0000256" key="6">
    <source>
        <dbReference type="SAM" id="MobiDB-lite"/>
    </source>
</evidence>
<feature type="region of interest" description="Disordered" evidence="6">
    <location>
        <begin position="23"/>
        <end position="77"/>
    </location>
</feature>
<accession>A0A0H5RPC2</accession>
<dbReference type="PROSITE" id="PS50071">
    <property type="entry name" value="HOMEOBOX_2"/>
    <property type="match status" value="1"/>
</dbReference>
<dbReference type="PANTHER" id="PTHR24324:SF9">
    <property type="entry name" value="HOMEOBOX DOMAIN-CONTAINING PROTEIN"/>
    <property type="match status" value="1"/>
</dbReference>
<dbReference type="GO" id="GO:0000978">
    <property type="term" value="F:RNA polymerase II cis-regulatory region sequence-specific DNA binding"/>
    <property type="evidence" value="ECO:0007669"/>
    <property type="project" value="TreeGrafter"/>
</dbReference>
<evidence type="ECO:0000259" key="7">
    <source>
        <dbReference type="PROSITE" id="PS50071"/>
    </source>
</evidence>
<name>A0A0H5RPC2_9EUKA</name>
<comment type="subcellular location">
    <subcellularLocation>
        <location evidence="4 5">Nucleus</location>
    </subcellularLocation>
</comment>
<keyword evidence="1 4" id="KW-0238">DNA-binding</keyword>
<dbReference type="GO" id="GO:0030154">
    <property type="term" value="P:cell differentiation"/>
    <property type="evidence" value="ECO:0007669"/>
    <property type="project" value="TreeGrafter"/>
</dbReference>
<feature type="region of interest" description="Disordered" evidence="6">
    <location>
        <begin position="130"/>
        <end position="171"/>
    </location>
</feature>
<dbReference type="Gene3D" id="1.10.10.60">
    <property type="entry name" value="Homeodomain-like"/>
    <property type="match status" value="1"/>
</dbReference>
<dbReference type="InterPro" id="IPR009057">
    <property type="entry name" value="Homeodomain-like_sf"/>
</dbReference>
<feature type="DNA-binding region" description="Homeobox" evidence="4">
    <location>
        <begin position="67"/>
        <end position="126"/>
    </location>
</feature>
<dbReference type="GO" id="GO:0005634">
    <property type="term" value="C:nucleus"/>
    <property type="evidence" value="ECO:0007669"/>
    <property type="project" value="UniProtKB-SubCell"/>
</dbReference>
<keyword evidence="3 4" id="KW-0539">Nucleus</keyword>
<dbReference type="GO" id="GO:0000981">
    <property type="term" value="F:DNA-binding transcription factor activity, RNA polymerase II-specific"/>
    <property type="evidence" value="ECO:0007669"/>
    <property type="project" value="InterPro"/>
</dbReference>
<evidence type="ECO:0000256" key="4">
    <source>
        <dbReference type="PROSITE-ProRule" id="PRU00108"/>
    </source>
</evidence>
<reference evidence="8" key="1">
    <citation type="submission" date="2015-04" db="EMBL/GenBank/DDBJ databases">
        <title>The genome sequence of the plant pathogenic Rhizarian Plasmodiophora brassicae reveals insights in its biotrophic life cycle and the origin of chitin synthesis.</title>
        <authorList>
            <person name="Schwelm A."/>
            <person name="Fogelqvist J."/>
            <person name="Knaust A."/>
            <person name="Julke S."/>
            <person name="Lilja T."/>
            <person name="Dhandapani V."/>
            <person name="Bonilla-Rosso G."/>
            <person name="Karlsson M."/>
            <person name="Shevchenko A."/>
            <person name="Choi S.R."/>
            <person name="Kim H.G."/>
            <person name="Park J.Y."/>
            <person name="Lim Y.P."/>
            <person name="Ludwig-Muller J."/>
            <person name="Dixelius C."/>
        </authorList>
    </citation>
    <scope>NUCLEOTIDE SEQUENCE</scope>
    <source>
        <tissue evidence="8">Potato root galls</tissue>
    </source>
</reference>
<dbReference type="SMART" id="SM00389">
    <property type="entry name" value="HOX"/>
    <property type="match status" value="1"/>
</dbReference>
<evidence type="ECO:0000313" key="8">
    <source>
        <dbReference type="EMBL" id="CRZ10569.1"/>
    </source>
</evidence>
<dbReference type="EMBL" id="HACM01010127">
    <property type="protein sequence ID" value="CRZ10569.1"/>
    <property type="molecule type" value="Transcribed_RNA"/>
</dbReference>
<evidence type="ECO:0000256" key="2">
    <source>
        <dbReference type="ARBA" id="ARBA00023155"/>
    </source>
</evidence>
<organism evidence="8">
    <name type="scientific">Spongospora subterranea</name>
    <dbReference type="NCBI Taxonomy" id="70186"/>
    <lineage>
        <taxon>Eukaryota</taxon>
        <taxon>Sar</taxon>
        <taxon>Rhizaria</taxon>
        <taxon>Endomyxa</taxon>
        <taxon>Phytomyxea</taxon>
        <taxon>Plasmodiophorida</taxon>
        <taxon>Plasmodiophoridae</taxon>
        <taxon>Spongospora</taxon>
    </lineage>
</organism>
<keyword evidence="2 4" id="KW-0371">Homeobox</keyword>
<proteinExistence type="predicted"/>
<dbReference type="AlphaFoldDB" id="A0A0H5RPC2"/>
<dbReference type="InterPro" id="IPR017970">
    <property type="entry name" value="Homeobox_CS"/>
</dbReference>
<dbReference type="InterPro" id="IPR051000">
    <property type="entry name" value="Homeobox_DNA-bind_prot"/>
</dbReference>
<protein>
    <recommendedName>
        <fullName evidence="7">Homeobox domain-containing protein</fullName>
    </recommendedName>
</protein>
<dbReference type="PROSITE" id="PS00027">
    <property type="entry name" value="HOMEOBOX_1"/>
    <property type="match status" value="1"/>
</dbReference>
<dbReference type="SUPFAM" id="SSF46689">
    <property type="entry name" value="Homeodomain-like"/>
    <property type="match status" value="1"/>
</dbReference>
<dbReference type="Pfam" id="PF00046">
    <property type="entry name" value="Homeodomain"/>
    <property type="match status" value="1"/>
</dbReference>
<feature type="compositionally biased region" description="Basic and acidic residues" evidence="6">
    <location>
        <begin position="158"/>
        <end position="169"/>
    </location>
</feature>
<dbReference type="PANTHER" id="PTHR24324">
    <property type="entry name" value="HOMEOBOX PROTEIN HHEX"/>
    <property type="match status" value="1"/>
</dbReference>
<sequence length="401" mass="45686">MEKFVDQDICTLRMACEQAQFHRTLPESPESLSKTSVKDRDDLEVSSPIMDEDTQEDVPNFKSRASTKRKRHNLSPNQSRILEKAFSLNPHPGRKLRLEISNMITLDVDKVRKWFENRRNKAKRVEAMAKNTFTSRQKRAESSPGDEDIELPESWRNGAREDGTGKDETQPAIMSLMKVYRDRIDAIESNQFLESEPTDEENLDFRQNPILEASSISGDRLGEMVAPFVSEFIFHIGSQIRERFGSDDNAGQIIQAQETFRIHAERLFACVRYDCRTILLKTRTSCEASCFAFFISAGDATGNGKPSTSEFEEVRIDCVMELVTNSLTRIVFHIHTQQEESFAIGCKRVSNGAVAWGDVRRLKALLHAPVQDRDLWSLLIFLGVCRPAISETWLATLISQM</sequence>
<feature type="domain" description="Homeobox" evidence="7">
    <location>
        <begin position="65"/>
        <end position="125"/>
    </location>
</feature>
<dbReference type="InterPro" id="IPR001356">
    <property type="entry name" value="HD"/>
</dbReference>
<evidence type="ECO:0000256" key="3">
    <source>
        <dbReference type="ARBA" id="ARBA00023242"/>
    </source>
</evidence>
<evidence type="ECO:0000256" key="1">
    <source>
        <dbReference type="ARBA" id="ARBA00023125"/>
    </source>
</evidence>
<evidence type="ECO:0000256" key="5">
    <source>
        <dbReference type="RuleBase" id="RU000682"/>
    </source>
</evidence>
<dbReference type="CDD" id="cd00086">
    <property type="entry name" value="homeodomain"/>
    <property type="match status" value="1"/>
</dbReference>